<feature type="non-terminal residue" evidence="1">
    <location>
        <position position="115"/>
    </location>
</feature>
<accession>A0A0F9ANM5</accession>
<gene>
    <name evidence="1" type="ORF">LCGC14_2550130</name>
</gene>
<dbReference type="AlphaFoldDB" id="A0A0F9ANM5"/>
<organism evidence="1">
    <name type="scientific">marine sediment metagenome</name>
    <dbReference type="NCBI Taxonomy" id="412755"/>
    <lineage>
        <taxon>unclassified sequences</taxon>
        <taxon>metagenomes</taxon>
        <taxon>ecological metagenomes</taxon>
    </lineage>
</organism>
<reference evidence="1" key="1">
    <citation type="journal article" date="2015" name="Nature">
        <title>Complex archaea that bridge the gap between prokaryotes and eukaryotes.</title>
        <authorList>
            <person name="Spang A."/>
            <person name="Saw J.H."/>
            <person name="Jorgensen S.L."/>
            <person name="Zaremba-Niedzwiedzka K."/>
            <person name="Martijn J."/>
            <person name="Lind A.E."/>
            <person name="van Eijk R."/>
            <person name="Schleper C."/>
            <person name="Guy L."/>
            <person name="Ettema T.J."/>
        </authorList>
    </citation>
    <scope>NUCLEOTIDE SEQUENCE</scope>
</reference>
<proteinExistence type="predicted"/>
<name>A0A0F9ANM5_9ZZZZ</name>
<sequence>MAEITFDQALDIGFGTLQDIRRKKPPLATYAYSNYGLLNSFMNGRIKLGGGDKVERFITLGDEGNAGHRNRWSEDTHNVVNTDKTISADWVVLSGNLSWNTIEQDMNKGAARIYD</sequence>
<comment type="caution">
    <text evidence="1">The sequence shown here is derived from an EMBL/GenBank/DDBJ whole genome shotgun (WGS) entry which is preliminary data.</text>
</comment>
<dbReference type="EMBL" id="LAZR01041830">
    <property type="protein sequence ID" value="KKL11005.1"/>
    <property type="molecule type" value="Genomic_DNA"/>
</dbReference>
<evidence type="ECO:0000313" key="1">
    <source>
        <dbReference type="EMBL" id="KKL11005.1"/>
    </source>
</evidence>
<protein>
    <submittedName>
        <fullName evidence="1">Uncharacterized protein</fullName>
    </submittedName>
</protein>